<feature type="region of interest" description="Disordered" evidence="14">
    <location>
        <begin position="781"/>
        <end position="808"/>
    </location>
</feature>
<feature type="region of interest" description="Disordered" evidence="14">
    <location>
        <begin position="649"/>
        <end position="711"/>
    </location>
</feature>
<dbReference type="GO" id="GO:0005694">
    <property type="term" value="C:chromosome"/>
    <property type="evidence" value="ECO:0007669"/>
    <property type="project" value="UniProtKB-SubCell"/>
</dbReference>
<dbReference type="InterPro" id="IPR002857">
    <property type="entry name" value="Znf_CXXC"/>
</dbReference>
<evidence type="ECO:0000256" key="2">
    <source>
        <dbReference type="ARBA" id="ARBA00007502"/>
    </source>
</evidence>
<evidence type="ECO:0000259" key="15">
    <source>
        <dbReference type="PROSITE" id="PS51058"/>
    </source>
</evidence>
<reference evidence="17" key="1">
    <citation type="journal article" date="2010" name="Nature">
        <title>The Amphimedon queenslandica genome and the evolution of animal complexity.</title>
        <authorList>
            <person name="Srivastava M."/>
            <person name="Simakov O."/>
            <person name="Chapman J."/>
            <person name="Fahey B."/>
            <person name="Gauthier M.E."/>
            <person name="Mitros T."/>
            <person name="Richards G.S."/>
            <person name="Conaco C."/>
            <person name="Dacre M."/>
            <person name="Hellsten U."/>
            <person name="Larroux C."/>
            <person name="Putnam N.H."/>
            <person name="Stanke M."/>
            <person name="Adamska M."/>
            <person name="Darling A."/>
            <person name="Degnan S.M."/>
            <person name="Oakley T.H."/>
            <person name="Plachetzki D.C."/>
            <person name="Zhai Y."/>
            <person name="Adamski M."/>
            <person name="Calcino A."/>
            <person name="Cummins S.F."/>
            <person name="Goodstein D.M."/>
            <person name="Harris C."/>
            <person name="Jackson D.J."/>
            <person name="Leys S.P."/>
            <person name="Shu S."/>
            <person name="Woodcroft B.J."/>
            <person name="Vervoort M."/>
            <person name="Kosik K.S."/>
            <person name="Manning G."/>
            <person name="Degnan B.M."/>
            <person name="Rokhsar D.S."/>
        </authorList>
    </citation>
    <scope>NUCLEOTIDE SEQUENCE [LARGE SCALE GENOMIC DNA]</scope>
</reference>
<dbReference type="GO" id="GO:0040029">
    <property type="term" value="P:epigenetic regulation of gene expression"/>
    <property type="evidence" value="ECO:0007669"/>
    <property type="project" value="InterPro"/>
</dbReference>
<feature type="compositionally biased region" description="Acidic residues" evidence="14">
    <location>
        <begin position="976"/>
        <end position="985"/>
    </location>
</feature>
<dbReference type="SMART" id="SM01333">
    <property type="entry name" value="Tet_JBP"/>
    <property type="match status" value="1"/>
</dbReference>
<feature type="region of interest" description="Disordered" evidence="14">
    <location>
        <begin position="600"/>
        <end position="631"/>
    </location>
</feature>
<evidence type="ECO:0000313" key="17">
    <source>
        <dbReference type="Proteomes" id="UP000007879"/>
    </source>
</evidence>
<comment type="cofactor">
    <cofactor evidence="13">
        <name>Fe(2+)</name>
        <dbReference type="ChEBI" id="CHEBI:29033"/>
    </cofactor>
    <text evidence="13">Binds 1 Fe(2+) ion per subunit.</text>
</comment>
<evidence type="ECO:0000256" key="9">
    <source>
        <dbReference type="ARBA" id="ARBA00023004"/>
    </source>
</evidence>
<dbReference type="eggNOG" id="ENOG502QURD">
    <property type="taxonomic scope" value="Eukaryota"/>
</dbReference>
<evidence type="ECO:0000256" key="6">
    <source>
        <dbReference type="ARBA" id="ARBA00022833"/>
    </source>
</evidence>
<feature type="region of interest" description="Disordered" evidence="14">
    <location>
        <begin position="976"/>
        <end position="1019"/>
    </location>
</feature>
<dbReference type="InterPro" id="IPR024779">
    <property type="entry name" value="2OGFeDO_JBP1/TET_oxygenase_dom"/>
</dbReference>
<feature type="compositionally biased region" description="Basic residues" evidence="14">
    <location>
        <begin position="198"/>
        <end position="208"/>
    </location>
</feature>
<evidence type="ECO:0000256" key="12">
    <source>
        <dbReference type="PROSITE-ProRule" id="PRU00509"/>
    </source>
</evidence>
<dbReference type="InParanoid" id="A0A1X7VF85"/>
<keyword evidence="9 13" id="KW-0408">Iron</keyword>
<feature type="compositionally biased region" description="Polar residues" evidence="14">
    <location>
        <begin position="1"/>
        <end position="19"/>
    </location>
</feature>
<feature type="compositionally biased region" description="Low complexity" evidence="14">
    <location>
        <begin position="1005"/>
        <end position="1017"/>
    </location>
</feature>
<feature type="compositionally biased region" description="Low complexity" evidence="14">
    <location>
        <begin position="602"/>
        <end position="617"/>
    </location>
</feature>
<keyword evidence="17" id="KW-1185">Reference proteome</keyword>
<evidence type="ECO:0000256" key="3">
    <source>
        <dbReference type="ARBA" id="ARBA00022454"/>
    </source>
</evidence>
<dbReference type="GO" id="GO:0003677">
    <property type="term" value="F:DNA binding"/>
    <property type="evidence" value="ECO:0007669"/>
    <property type="project" value="InterPro"/>
</dbReference>
<evidence type="ECO:0000256" key="7">
    <source>
        <dbReference type="ARBA" id="ARBA00022964"/>
    </source>
</evidence>
<keyword evidence="7 13" id="KW-0223">Dioxygenase</keyword>
<evidence type="ECO:0000256" key="4">
    <source>
        <dbReference type="ARBA" id="ARBA00022723"/>
    </source>
</evidence>
<feature type="compositionally biased region" description="Low complexity" evidence="14">
    <location>
        <begin position="661"/>
        <end position="671"/>
    </location>
</feature>
<dbReference type="KEGG" id="aqu:100632527"/>
<protein>
    <recommendedName>
        <fullName evidence="13">Methylcytosine dioxygenase TET</fullName>
        <ecNumber evidence="13">1.14.11.80</ecNumber>
    </recommendedName>
</protein>
<organism evidence="16">
    <name type="scientific">Amphimedon queenslandica</name>
    <name type="common">Sponge</name>
    <dbReference type="NCBI Taxonomy" id="400682"/>
    <lineage>
        <taxon>Eukaryota</taxon>
        <taxon>Metazoa</taxon>
        <taxon>Porifera</taxon>
        <taxon>Demospongiae</taxon>
        <taxon>Heteroscleromorpha</taxon>
        <taxon>Haplosclerida</taxon>
        <taxon>Niphatidae</taxon>
        <taxon>Amphimedon</taxon>
    </lineage>
</organism>
<dbReference type="OrthoDB" id="8854879at2759"/>
<reference evidence="16" key="2">
    <citation type="submission" date="2017-05" db="UniProtKB">
        <authorList>
            <consortium name="EnsemblMetazoa"/>
        </authorList>
    </citation>
    <scope>IDENTIFICATION</scope>
</reference>
<comment type="function">
    <text evidence="13">Dioxygenase that catalyzes the conversion of the modified genomic base 5-methylcytosine (5mC) into 5-hydroxymethylcytosine (5hmC) and plays a key role in epigenetic chromatin reprogramming during embryonic development.</text>
</comment>
<dbReference type="STRING" id="400682.A0A1X7VF85"/>
<dbReference type="Pfam" id="PF12851">
    <property type="entry name" value="Tet_JBP"/>
    <property type="match status" value="1"/>
</dbReference>
<keyword evidence="6 13" id="KW-0862">Zinc</keyword>
<dbReference type="AlphaFoldDB" id="A0A1X7VF85"/>
<keyword evidence="8 13" id="KW-0560">Oxidoreductase</keyword>
<dbReference type="PANTHER" id="PTHR23358">
    <property type="entry name" value="METHYLCYTOSINE DIOXYGENASE TET"/>
    <property type="match status" value="1"/>
</dbReference>
<dbReference type="InterPro" id="IPR046942">
    <property type="entry name" value="TET_oxygenase"/>
</dbReference>
<feature type="compositionally biased region" description="Low complexity" evidence="14">
    <location>
        <begin position="986"/>
        <end position="997"/>
    </location>
</feature>
<evidence type="ECO:0000256" key="13">
    <source>
        <dbReference type="RuleBase" id="RU367064"/>
    </source>
</evidence>
<accession>A0A1X7VF85</accession>
<dbReference type="EC" id="1.14.11.80" evidence="13"/>
<feature type="domain" description="CXXC-type" evidence="15">
    <location>
        <begin position="88"/>
        <end position="129"/>
    </location>
</feature>
<dbReference type="GO" id="GO:0005634">
    <property type="term" value="C:nucleus"/>
    <property type="evidence" value="ECO:0007669"/>
    <property type="project" value="UniProtKB-UniRule"/>
</dbReference>
<feature type="compositionally biased region" description="Basic and acidic residues" evidence="14">
    <location>
        <begin position="557"/>
        <end position="566"/>
    </location>
</feature>
<evidence type="ECO:0000256" key="11">
    <source>
        <dbReference type="ARBA" id="ARBA00049431"/>
    </source>
</evidence>
<sequence>MMAAATTSLYLPQHWTPQPTDHRNLESPVLSNTPGLSSPLRSLSLSQPNGLLNSPQLPNPFSLHQPPPSPSPSPSPLKQTTTVPLPVKRTRRKRCGQCPGCLKTDNCGRCVVCTNPNTTNSVCKERRCDLLTQRPRSSSVTISGLTPTTEYSTSTPTPVVGTEKPFPPLSSQPVVMSNSSRVFREELHVFNDRFCPPTKKKKRTGASKKSREPPPCGCPGSDDGIFYTHLGAGSTPETLRETLEKRFNVTGIELRMLEITYTGIEAKTSEGCPTAEWVVRRKSKEEKFLVLYRHHIGHSCDEQYTVVSIVYWDALTPERAGYTYNKLVEILPQNGFPTPRKCEFNDSKTCSCQGDDKTVHGASYSFGCSWSVYYDGCKFGKSKIPRKFKLQVPEKEPELEGNVDELATYLAPLYKRLAPKAYSNQVATQASGEECRIGLGPEKPFSGMTCCMDYCAHSHYDKHNMPDGGATVVVTILKEGVYPDQYVKEDTGEQIHCLPLYRLKDPPPQSVPGVEVRPVQVELPPPVTVQPVLAPPPTQNHFKLESPLNTMIPPSDVKRERGEEGPRNNNNPFSINSILGGDTPTQLLIKREMNQEEELKTESFSSSITFRSSTPTPVDTPTKNDGRYSNGFHGNGPIGLTFGDYKNGALPRPLDTPPRPLALIATDSSTDSDSDCYIVSDSPDTRPPSCEQPMEEGAHGASSAVPPHPQRNGFINHFTHPLNKLNGPVTTPPKLGATPPAFGSGPILYPTGMNDSFSHPFDSILTSDIPTTNNNNNIDANPASSTLPVGGAALPTQPATNELNGPNKFQLQAPPVPVKRNERVYAVSGGIALALSHGSILIECAKKELHATTAIKRPNRHLPTRLSMVFYQHKKLRSRYHGYFEEVEKQKKRQEEQLQRKLLNEAIAGTQNGYRTPLSNSIGHIVQSPCSKIPPTFRAGMRQNSVNLSRLMGDSEEEEEDPDDYFYSLISCSESESEDEVEDDITPAFPTFSTTPTNGQHVAHSPSSSSSSSSSSSNQVISFKVPKPEKLSEMECPFYIEYPIYVLPAFERVYREYIPCPIQRISEGSTNTLSYSRCRSIDMMSGNYSNLNVREKSLKEKKEDEESSGKEVALPNAFPS</sequence>
<evidence type="ECO:0000256" key="10">
    <source>
        <dbReference type="ARBA" id="ARBA00047840"/>
    </source>
</evidence>
<dbReference type="GO" id="GO:0070579">
    <property type="term" value="F:DNA 5-methylcytosine dioxygenase activity"/>
    <property type="evidence" value="ECO:0007669"/>
    <property type="project" value="UniProtKB-UniRule"/>
</dbReference>
<evidence type="ECO:0000256" key="1">
    <source>
        <dbReference type="ARBA" id="ARBA00004286"/>
    </source>
</evidence>
<feature type="region of interest" description="Disordered" evidence="14">
    <location>
        <begin position="1096"/>
        <end position="1120"/>
    </location>
</feature>
<name>A0A1X7VF85_AMPQE</name>
<dbReference type="InterPro" id="IPR040175">
    <property type="entry name" value="TET1/2/3"/>
</dbReference>
<feature type="compositionally biased region" description="Low complexity" evidence="14">
    <location>
        <begin position="36"/>
        <end position="46"/>
    </location>
</feature>
<dbReference type="PANTHER" id="PTHR23358:SF6">
    <property type="entry name" value="METHYLCYTOSINE DIOXYGENASE TET"/>
    <property type="match status" value="1"/>
</dbReference>
<dbReference type="PROSITE" id="PS51058">
    <property type="entry name" value="ZF_CXXC"/>
    <property type="match status" value="1"/>
</dbReference>
<dbReference type="GO" id="GO:0045944">
    <property type="term" value="P:positive regulation of transcription by RNA polymerase II"/>
    <property type="evidence" value="ECO:0007669"/>
    <property type="project" value="TreeGrafter"/>
</dbReference>
<dbReference type="EnsemblMetazoa" id="Aqu2.1.38691_001">
    <property type="protein sequence ID" value="Aqu2.1.38691_001"/>
    <property type="gene ID" value="Aqu2.1.38691"/>
</dbReference>
<keyword evidence="5 12" id="KW-0863">Zinc-finger</keyword>
<feature type="compositionally biased region" description="Polar residues" evidence="14">
    <location>
        <begin position="797"/>
        <end position="808"/>
    </location>
</feature>
<evidence type="ECO:0000256" key="5">
    <source>
        <dbReference type="ARBA" id="ARBA00022771"/>
    </source>
</evidence>
<comment type="cofactor">
    <cofactor evidence="13">
        <name>Zn(2+)</name>
        <dbReference type="ChEBI" id="CHEBI:29105"/>
    </cofactor>
    <text evidence="13">The zinc ions have a structural role.</text>
</comment>
<feature type="region of interest" description="Disordered" evidence="14">
    <location>
        <begin position="557"/>
        <end position="580"/>
    </location>
</feature>
<feature type="region of interest" description="Disordered" evidence="14">
    <location>
        <begin position="198"/>
        <end position="217"/>
    </location>
</feature>
<evidence type="ECO:0000313" key="16">
    <source>
        <dbReference type="EnsemblMetazoa" id="Aqu2.1.38691_001"/>
    </source>
</evidence>
<comment type="subcellular location">
    <subcellularLocation>
        <location evidence="1">Chromosome</location>
    </subcellularLocation>
</comment>
<feature type="compositionally biased region" description="Basic and acidic residues" evidence="14">
    <location>
        <begin position="1096"/>
        <end position="1109"/>
    </location>
</feature>
<comment type="catalytic activity">
    <reaction evidence="11 13">
        <text>a 5-hydroxymethyl-2'-deoxycytidine in DNA + 2-oxoglutarate + O2 = a 5-formyl-2'-deoxycytidine in DNA + succinate + CO2 + H2O</text>
        <dbReference type="Rhea" id="RHEA:53828"/>
        <dbReference type="Rhea" id="RHEA-COMP:13315"/>
        <dbReference type="Rhea" id="RHEA-COMP:13656"/>
        <dbReference type="ChEBI" id="CHEBI:15377"/>
        <dbReference type="ChEBI" id="CHEBI:15379"/>
        <dbReference type="ChEBI" id="CHEBI:16526"/>
        <dbReference type="ChEBI" id="CHEBI:16810"/>
        <dbReference type="ChEBI" id="CHEBI:30031"/>
        <dbReference type="ChEBI" id="CHEBI:136731"/>
        <dbReference type="ChEBI" id="CHEBI:137731"/>
        <dbReference type="EC" id="1.14.11.80"/>
    </reaction>
</comment>
<dbReference type="Proteomes" id="UP000007879">
    <property type="component" value="Unassembled WGS sequence"/>
</dbReference>
<dbReference type="GO" id="GO:0141166">
    <property type="term" value="P:chromosomal 5-methylcytosine DNA demethylation pathway"/>
    <property type="evidence" value="ECO:0007669"/>
    <property type="project" value="UniProtKB-UniRule"/>
</dbReference>
<dbReference type="GO" id="GO:0008270">
    <property type="term" value="F:zinc ion binding"/>
    <property type="evidence" value="ECO:0007669"/>
    <property type="project" value="UniProtKB-UniRule"/>
</dbReference>
<feature type="compositionally biased region" description="Polar residues" evidence="14">
    <location>
        <begin position="47"/>
        <end position="56"/>
    </location>
</feature>
<evidence type="ECO:0000256" key="8">
    <source>
        <dbReference type="ARBA" id="ARBA00023002"/>
    </source>
</evidence>
<feature type="compositionally biased region" description="Pro residues" evidence="14">
    <location>
        <begin position="65"/>
        <end position="75"/>
    </location>
</feature>
<gene>
    <name evidence="16" type="primary">100632527</name>
</gene>
<feature type="compositionally biased region" description="Low complexity" evidence="14">
    <location>
        <begin position="146"/>
        <end position="158"/>
    </location>
</feature>
<evidence type="ECO:0000256" key="14">
    <source>
        <dbReference type="SAM" id="MobiDB-lite"/>
    </source>
</evidence>
<proteinExistence type="inferred from homology"/>
<dbReference type="EnsemblMetazoa" id="XM_019993496.1">
    <property type="protein sequence ID" value="XP_019849055.1"/>
    <property type="gene ID" value="LOC100632527"/>
</dbReference>
<comment type="similarity">
    <text evidence="2 13">Belongs to the TET family.</text>
</comment>
<comment type="catalytic activity">
    <reaction evidence="10 13">
        <text>a 5-formyl-2'-deoxycytidine in DNA + 2-oxoglutarate + O2 = a 5-carboxyl-2'-deoxycytidine in DNA + succinate + CO2 + H(+)</text>
        <dbReference type="Rhea" id="RHEA:53832"/>
        <dbReference type="Rhea" id="RHEA-COMP:13656"/>
        <dbReference type="Rhea" id="RHEA-COMP:13657"/>
        <dbReference type="ChEBI" id="CHEBI:15378"/>
        <dbReference type="ChEBI" id="CHEBI:15379"/>
        <dbReference type="ChEBI" id="CHEBI:16526"/>
        <dbReference type="ChEBI" id="CHEBI:16810"/>
        <dbReference type="ChEBI" id="CHEBI:30031"/>
        <dbReference type="ChEBI" id="CHEBI:137731"/>
        <dbReference type="ChEBI" id="CHEBI:137732"/>
        <dbReference type="EC" id="1.14.11.80"/>
    </reaction>
</comment>
<feature type="region of interest" description="Disordered" evidence="14">
    <location>
        <begin position="139"/>
        <end position="173"/>
    </location>
</feature>
<keyword evidence="3" id="KW-0158">Chromosome</keyword>
<keyword evidence="4 13" id="KW-0479">Metal-binding</keyword>
<comment type="catalytic activity">
    <reaction evidence="13">
        <text>a 5-methyl-2'-deoxycytidine in DNA + 2-oxoglutarate + O2 = a 5-hydroxymethyl-2'-deoxycytidine in DNA + succinate + CO2</text>
        <dbReference type="Rhea" id="RHEA:52636"/>
        <dbReference type="Rhea" id="RHEA-COMP:11370"/>
        <dbReference type="Rhea" id="RHEA-COMP:13315"/>
        <dbReference type="ChEBI" id="CHEBI:15379"/>
        <dbReference type="ChEBI" id="CHEBI:16526"/>
        <dbReference type="ChEBI" id="CHEBI:16810"/>
        <dbReference type="ChEBI" id="CHEBI:30031"/>
        <dbReference type="ChEBI" id="CHEBI:85454"/>
        <dbReference type="ChEBI" id="CHEBI:136731"/>
        <dbReference type="EC" id="1.14.11.80"/>
    </reaction>
</comment>
<feature type="region of interest" description="Disordered" evidence="14">
    <location>
        <begin position="1"/>
        <end position="88"/>
    </location>
</feature>